<dbReference type="GO" id="GO:0003677">
    <property type="term" value="F:DNA binding"/>
    <property type="evidence" value="ECO:0007669"/>
    <property type="project" value="UniProtKB-KW"/>
</dbReference>
<dbReference type="GO" id="GO:0003700">
    <property type="term" value="F:DNA-binding transcription factor activity"/>
    <property type="evidence" value="ECO:0007669"/>
    <property type="project" value="InterPro"/>
</dbReference>
<feature type="domain" description="HTH dtxR-type" evidence="14">
    <location>
        <begin position="1"/>
        <end position="65"/>
    </location>
</feature>
<keyword evidence="6" id="KW-0678">Repressor</keyword>
<comment type="subunit">
    <text evidence="3">Homodimer.</text>
</comment>
<dbReference type="Pfam" id="PF04023">
    <property type="entry name" value="FeoA"/>
    <property type="match status" value="1"/>
</dbReference>
<dbReference type="GO" id="GO:0005737">
    <property type="term" value="C:cytoplasm"/>
    <property type="evidence" value="ECO:0007669"/>
    <property type="project" value="UniProtKB-SubCell"/>
</dbReference>
<evidence type="ECO:0000259" key="14">
    <source>
        <dbReference type="PROSITE" id="PS50944"/>
    </source>
</evidence>
<keyword evidence="8" id="KW-0238">DNA-binding</keyword>
<dbReference type="SMART" id="SM00899">
    <property type="entry name" value="FeoA"/>
    <property type="match status" value="1"/>
</dbReference>
<evidence type="ECO:0000256" key="10">
    <source>
        <dbReference type="ARBA" id="ARBA00023163"/>
    </source>
</evidence>
<evidence type="ECO:0000256" key="11">
    <source>
        <dbReference type="ARBA" id="ARBA00023211"/>
    </source>
</evidence>
<organism evidence="15 16">
    <name type="scientific">Sporocytophaga myxococcoides</name>
    <dbReference type="NCBI Taxonomy" id="153721"/>
    <lineage>
        <taxon>Bacteria</taxon>
        <taxon>Pseudomonadati</taxon>
        <taxon>Bacteroidota</taxon>
        <taxon>Cytophagia</taxon>
        <taxon>Cytophagales</taxon>
        <taxon>Cytophagaceae</taxon>
        <taxon>Sporocytophaga</taxon>
    </lineage>
</organism>
<dbReference type="PANTHER" id="PTHR33238:SF11">
    <property type="entry name" value="TRANSCRIPTIONAL REGULATOR MNTR"/>
    <property type="match status" value="1"/>
</dbReference>
<evidence type="ECO:0000256" key="7">
    <source>
        <dbReference type="ARBA" id="ARBA00023015"/>
    </source>
</evidence>
<evidence type="ECO:0000256" key="2">
    <source>
        <dbReference type="ARBA" id="ARBA00007871"/>
    </source>
</evidence>
<dbReference type="InterPro" id="IPR036421">
    <property type="entry name" value="Fe_dep_repressor_sf"/>
</dbReference>
<accession>A0A098LK28</accession>
<dbReference type="PANTHER" id="PTHR33238">
    <property type="entry name" value="IRON (METAL) DEPENDENT REPRESSOR, DTXR FAMILY"/>
    <property type="match status" value="1"/>
</dbReference>
<keyword evidence="11" id="KW-0464">Manganese</keyword>
<dbReference type="InterPro" id="IPR050536">
    <property type="entry name" value="DtxR_MntR_Metal-Reg"/>
</dbReference>
<dbReference type="EMBL" id="BBLT01000009">
    <property type="protein sequence ID" value="GAL86809.1"/>
    <property type="molecule type" value="Genomic_DNA"/>
</dbReference>
<evidence type="ECO:0000256" key="13">
    <source>
        <dbReference type="ARBA" id="ARBA00032593"/>
    </source>
</evidence>
<comment type="caution">
    <text evidence="15">The sequence shown here is derived from an EMBL/GenBank/DDBJ whole genome shotgun (WGS) entry which is preliminary data.</text>
</comment>
<dbReference type="InterPro" id="IPR036390">
    <property type="entry name" value="WH_DNA-bd_sf"/>
</dbReference>
<name>A0A098LK28_9BACT</name>
<dbReference type="Proteomes" id="UP000030185">
    <property type="component" value="Unassembled WGS sequence"/>
</dbReference>
<dbReference type="InterPro" id="IPR022687">
    <property type="entry name" value="HTH_DTXR"/>
</dbReference>
<dbReference type="PROSITE" id="PS50944">
    <property type="entry name" value="HTH_DTXR"/>
    <property type="match status" value="1"/>
</dbReference>
<dbReference type="Pfam" id="PF01325">
    <property type="entry name" value="Fe_dep_repress"/>
    <property type="match status" value="1"/>
</dbReference>
<proteinExistence type="inferred from homology"/>
<dbReference type="AlphaFoldDB" id="A0A098LK28"/>
<dbReference type="Gene3D" id="1.10.10.10">
    <property type="entry name" value="Winged helix-like DNA-binding domain superfamily/Winged helix DNA-binding domain"/>
    <property type="match status" value="1"/>
</dbReference>
<evidence type="ECO:0000256" key="3">
    <source>
        <dbReference type="ARBA" id="ARBA00011738"/>
    </source>
</evidence>
<dbReference type="SUPFAM" id="SSF46785">
    <property type="entry name" value="Winged helix' DNA-binding domain"/>
    <property type="match status" value="1"/>
</dbReference>
<dbReference type="SUPFAM" id="SSF47979">
    <property type="entry name" value="Iron-dependent repressor protein, dimerization domain"/>
    <property type="match status" value="1"/>
</dbReference>
<dbReference type="Pfam" id="PF02742">
    <property type="entry name" value="Fe_dep_repr_C"/>
    <property type="match status" value="1"/>
</dbReference>
<dbReference type="STRING" id="153721.MYP_4039"/>
<dbReference type="InterPro" id="IPR001367">
    <property type="entry name" value="Fe_dep_repressor"/>
</dbReference>
<dbReference type="InterPro" id="IPR036388">
    <property type="entry name" value="WH-like_DNA-bd_sf"/>
</dbReference>
<reference evidence="15 16" key="1">
    <citation type="submission" date="2014-09" db="EMBL/GenBank/DDBJ databases">
        <title>Sporocytophaga myxococcoides PG-01 genome sequencing.</title>
        <authorList>
            <person name="Liu L."/>
            <person name="Gao P.J."/>
            <person name="Chen G.J."/>
            <person name="Wang L.S."/>
        </authorList>
    </citation>
    <scope>NUCLEOTIDE SEQUENCE [LARGE SCALE GENOMIC DNA]</scope>
    <source>
        <strain evidence="15 16">PG-01</strain>
    </source>
</reference>
<dbReference type="GO" id="GO:0046983">
    <property type="term" value="F:protein dimerization activity"/>
    <property type="evidence" value="ECO:0007669"/>
    <property type="project" value="InterPro"/>
</dbReference>
<evidence type="ECO:0000256" key="4">
    <source>
        <dbReference type="ARBA" id="ARBA00022386"/>
    </source>
</evidence>
<evidence type="ECO:0000256" key="12">
    <source>
        <dbReference type="ARBA" id="ARBA00025185"/>
    </source>
</evidence>
<comment type="similarity">
    <text evidence="2">Belongs to the DtxR/MntR family.</text>
</comment>
<dbReference type="SMART" id="SM00529">
    <property type="entry name" value="HTH_DTXR"/>
    <property type="match status" value="1"/>
</dbReference>
<keyword evidence="9" id="KW-0010">Activator</keyword>
<dbReference type="Gene3D" id="2.30.30.90">
    <property type="match status" value="1"/>
</dbReference>
<keyword evidence="10" id="KW-0804">Transcription</keyword>
<dbReference type="InterPro" id="IPR038157">
    <property type="entry name" value="FeoA_core_dom"/>
</dbReference>
<evidence type="ECO:0000313" key="15">
    <source>
        <dbReference type="EMBL" id="GAL86809.1"/>
    </source>
</evidence>
<evidence type="ECO:0000256" key="8">
    <source>
        <dbReference type="ARBA" id="ARBA00023125"/>
    </source>
</evidence>
<evidence type="ECO:0000313" key="16">
    <source>
        <dbReference type="Proteomes" id="UP000030185"/>
    </source>
</evidence>
<comment type="function">
    <text evidence="12">In the presence of manganese, represses expression of mntH and mntS. Up-regulates expression of mntP.</text>
</comment>
<dbReference type="InterPro" id="IPR007167">
    <property type="entry name" value="Fe-transptr_FeoA-like"/>
</dbReference>
<dbReference type="eggNOG" id="COG1321">
    <property type="taxonomic scope" value="Bacteria"/>
</dbReference>
<keyword evidence="7" id="KW-0805">Transcription regulation</keyword>
<evidence type="ECO:0000256" key="9">
    <source>
        <dbReference type="ARBA" id="ARBA00023159"/>
    </source>
</evidence>
<gene>
    <name evidence="15" type="ORF">MYP_4039</name>
</gene>
<sequence length="220" mass="24946">MLLSYTEENYLKAIYHLSEDGKFDVSTNAISDALNTKPASVSDMLKKLSQKEVINYIKYQGVSLTPSGLKIALQIIRKHRLWEVFLVEKLNFNWDEVHEIAEQLEHIQSNLLIERLDEFLGFPPFDPHGDPIPNGRGEMKAKKHTPLSETDLHNQGKVIGLKETSPLFLQYLDKAGIYIGAKIKVMDKIEFDGSLEILIDNKKTILVSNEVAKNILIAES</sequence>
<dbReference type="GO" id="GO:0046914">
    <property type="term" value="F:transition metal ion binding"/>
    <property type="evidence" value="ECO:0007669"/>
    <property type="project" value="InterPro"/>
</dbReference>
<evidence type="ECO:0000256" key="1">
    <source>
        <dbReference type="ARBA" id="ARBA00004496"/>
    </source>
</evidence>
<comment type="subcellular location">
    <subcellularLocation>
        <location evidence="1">Cytoplasm</location>
    </subcellularLocation>
</comment>
<dbReference type="Gene3D" id="1.10.60.10">
    <property type="entry name" value="Iron dependent repressor, metal binding and dimerisation domain"/>
    <property type="match status" value="1"/>
</dbReference>
<protein>
    <recommendedName>
        <fullName evidence="4">Transcriptional regulator MntR</fullName>
    </recommendedName>
    <alternativeName>
        <fullName evidence="13">Manganese transport regulator</fullName>
    </alternativeName>
</protein>
<evidence type="ECO:0000256" key="6">
    <source>
        <dbReference type="ARBA" id="ARBA00022491"/>
    </source>
</evidence>
<evidence type="ECO:0000256" key="5">
    <source>
        <dbReference type="ARBA" id="ARBA00022490"/>
    </source>
</evidence>
<keyword evidence="5" id="KW-0963">Cytoplasm</keyword>
<keyword evidence="16" id="KW-1185">Reference proteome</keyword>
<dbReference type="RefSeq" id="WP_197060138.1">
    <property type="nucleotide sequence ID" value="NZ_BBLT01000009.1"/>
</dbReference>
<dbReference type="InterPro" id="IPR022689">
    <property type="entry name" value="Iron_dep_repressor"/>
</dbReference>